<sequence length="151" mass="17736">MVQITPVSRCRHWKQRIGFMNNALPDLVAHFRYRHSFFRREDVHARLYELDSFGCVMKTDKPFEPGDTVTLDLVMKMPLDDIRAEGISGLVTEKRKHCSNFFYSIDFIQPDSNENTPSSQKLRRIREVLYKKQTLRSRRAAGPTTWSRQTA</sequence>
<comment type="caution">
    <text evidence="1">The sequence shown here is derived from an EMBL/GenBank/DDBJ whole genome shotgun (WGS) entry which is preliminary data.</text>
</comment>
<gene>
    <name evidence="1" type="ORF">DOQ08_01015</name>
</gene>
<keyword evidence="2" id="KW-1185">Reference proteome</keyword>
<evidence type="ECO:0000313" key="2">
    <source>
        <dbReference type="Proteomes" id="UP000265903"/>
    </source>
</evidence>
<protein>
    <recommendedName>
        <fullName evidence="3">PilZ domain-containing protein</fullName>
    </recommendedName>
</protein>
<accession>A0A3M2RM09</accession>
<dbReference type="EMBL" id="QMDL01000001">
    <property type="protein sequence ID" value="RMJ06328.1"/>
    <property type="molecule type" value="Genomic_DNA"/>
</dbReference>
<proteinExistence type="predicted"/>
<reference evidence="1 2" key="1">
    <citation type="submission" date="2018-08" db="EMBL/GenBank/DDBJ databases">
        <title>Whole Genome Sequence of the Moderate Halophilic Marine Bacterium Marinobacter litoralis Sw-45.</title>
        <authorList>
            <person name="Musa H."/>
        </authorList>
    </citation>
    <scope>NUCLEOTIDE SEQUENCE [LARGE SCALE GENOMIC DNA]</scope>
    <source>
        <strain evidence="1 2">Sw-45</strain>
    </source>
</reference>
<evidence type="ECO:0000313" key="1">
    <source>
        <dbReference type="EMBL" id="RMJ06328.1"/>
    </source>
</evidence>
<dbReference type="Proteomes" id="UP000265903">
    <property type="component" value="Unassembled WGS sequence"/>
</dbReference>
<name>A0A3M2RM09_9GAMM</name>
<dbReference type="AlphaFoldDB" id="A0A3M2RM09"/>
<organism evidence="1 2">
    <name type="scientific">Marinobacter litoralis</name>
    <dbReference type="NCBI Taxonomy" id="187981"/>
    <lineage>
        <taxon>Bacteria</taxon>
        <taxon>Pseudomonadati</taxon>
        <taxon>Pseudomonadota</taxon>
        <taxon>Gammaproteobacteria</taxon>
        <taxon>Pseudomonadales</taxon>
        <taxon>Marinobacteraceae</taxon>
        <taxon>Marinobacter</taxon>
    </lineage>
</organism>
<evidence type="ECO:0008006" key="3">
    <source>
        <dbReference type="Google" id="ProtNLM"/>
    </source>
</evidence>